<feature type="transmembrane region" description="Helical" evidence="2">
    <location>
        <begin position="243"/>
        <end position="262"/>
    </location>
</feature>
<reference evidence="4 5" key="1">
    <citation type="submission" date="2018-08" db="EMBL/GenBank/DDBJ databases">
        <title>A genome reference for cultivated species of the human gut microbiota.</title>
        <authorList>
            <person name="Zou Y."/>
            <person name="Xue W."/>
            <person name="Luo G."/>
        </authorList>
    </citation>
    <scope>NUCLEOTIDE SEQUENCE [LARGE SCALE GENOMIC DNA]</scope>
    <source>
        <strain evidence="4 5">TF05-11AC</strain>
    </source>
</reference>
<dbReference type="RefSeq" id="WP_007858447.1">
    <property type="nucleotide sequence ID" value="NZ_QRQF01000011.1"/>
</dbReference>
<comment type="caution">
    <text evidence="4">The sequence shown here is derived from an EMBL/GenBank/DDBJ whole genome shotgun (WGS) entry which is preliminary data.</text>
</comment>
<feature type="compositionally biased region" description="Low complexity" evidence="1">
    <location>
        <begin position="302"/>
        <end position="312"/>
    </location>
</feature>
<evidence type="ECO:0000313" key="5">
    <source>
        <dbReference type="Proteomes" id="UP000261257"/>
    </source>
</evidence>
<accession>A0A3E4TY52</accession>
<feature type="region of interest" description="Disordered" evidence="1">
    <location>
        <begin position="405"/>
        <end position="467"/>
    </location>
</feature>
<dbReference type="EMBL" id="QSSQ01000036">
    <property type="protein sequence ID" value="RGL97697.1"/>
    <property type="molecule type" value="Genomic_DNA"/>
</dbReference>
<evidence type="ECO:0000256" key="1">
    <source>
        <dbReference type="SAM" id="MobiDB-lite"/>
    </source>
</evidence>
<dbReference type="Proteomes" id="UP000261257">
    <property type="component" value="Unassembled WGS sequence"/>
</dbReference>
<feature type="compositionally biased region" description="Polar residues" evidence="1">
    <location>
        <begin position="541"/>
        <end position="564"/>
    </location>
</feature>
<keyword evidence="2" id="KW-0812">Transmembrane</keyword>
<feature type="region of interest" description="Disordered" evidence="1">
    <location>
        <begin position="327"/>
        <end position="350"/>
    </location>
</feature>
<feature type="transmembrane region" description="Helical" evidence="2">
    <location>
        <begin position="182"/>
        <end position="201"/>
    </location>
</feature>
<feature type="region of interest" description="Disordered" evidence="1">
    <location>
        <begin position="302"/>
        <end position="321"/>
    </location>
</feature>
<evidence type="ECO:0000256" key="2">
    <source>
        <dbReference type="SAM" id="Phobius"/>
    </source>
</evidence>
<feature type="transmembrane region" description="Helical" evidence="2">
    <location>
        <begin position="52"/>
        <end position="71"/>
    </location>
</feature>
<name>A0A3E4TY52_9FIRM</name>
<feature type="compositionally biased region" description="Basic and acidic residues" evidence="1">
    <location>
        <begin position="719"/>
        <end position="729"/>
    </location>
</feature>
<keyword evidence="2" id="KW-1133">Transmembrane helix</keyword>
<evidence type="ECO:0000313" key="3">
    <source>
        <dbReference type="EMBL" id="RGL96892.1"/>
    </source>
</evidence>
<gene>
    <name evidence="4" type="ORF">DXC39_25185</name>
    <name evidence="3" type="ORF">DXC39_26115</name>
</gene>
<sequence>MGWLLELLFEAIRELCSQFIIDMMDIASGMFTEILSCDLDLFEELFGVVGSLYQNAVLPIAVALLLMILTWQVFKSMFGKLGVNSEDPLELVFRSGFCLFMLVYARDIVNYVLEVAGTPYQWVVGTGITVDSFSGYVSAAEAAVSVLGTDALSISLLLLIMHFVVAWNYFKLLFILAERYVLLGVLSYTAPLAFATGGSKATNNILASWSKMFGGQVMIVILDAWCLKMFLAGYGNLMASGYGFTRFFAATMCLIGFCKIAGKLDSYMASLGVSMGRTMGGLSGLGALMMAGRLLSGGGRGRNASSAASGSGHMNFGNGRPIPMGGTGASASAGVMSDMDGNMKDGAGSGIGGMDAGNMADDFQGMENQNLDMGDGFGVFQMDDSALTGQNLPFGTPDDENGFAQGAGDGMQEVPPATEEEGTLAPMESESGIPIGDTGMDPFEEEPLSAGDMAEGGELPPMEDMENGNQVLPFGNVEDMTGGMEIGESGNAFGQENASEATGLELSGESAGIGDLQDNMDSRIGSETEGAASMGDGAVGSGTSSYGGTQESSVSGLSADNFDTGTMEHMDGTGAVSGMEPAADSSGRVSGLEAAESGQNLPVGDSTGFAAGESAVNSVIDTAVISGKAGGSAAVTGVSQQDGMSEGLRGCYQAERDGKQYMRYDTGLYEKPKGPYQTIHENGKTYYELPKQEKAPAMLPETKAVLEKNGTLRLEKVYQQKERMEKPKEQPALQESLLKQREKKAIKKPVKKQTGAGLRNQRRKTPDKK</sequence>
<dbReference type="EMBL" id="QSSQ01000039">
    <property type="protein sequence ID" value="RGL96892.1"/>
    <property type="molecule type" value="Genomic_DNA"/>
</dbReference>
<feature type="transmembrane region" description="Helical" evidence="2">
    <location>
        <begin position="213"/>
        <end position="231"/>
    </location>
</feature>
<evidence type="ECO:0000313" key="4">
    <source>
        <dbReference type="EMBL" id="RGL97697.1"/>
    </source>
</evidence>
<feature type="compositionally biased region" description="Basic residues" evidence="1">
    <location>
        <begin position="760"/>
        <end position="769"/>
    </location>
</feature>
<proteinExistence type="predicted"/>
<feature type="region of interest" description="Disordered" evidence="1">
    <location>
        <begin position="719"/>
        <end position="769"/>
    </location>
</feature>
<feature type="region of interest" description="Disordered" evidence="1">
    <location>
        <begin position="509"/>
        <end position="603"/>
    </location>
</feature>
<feature type="transmembrane region" description="Helical" evidence="2">
    <location>
        <begin position="151"/>
        <end position="170"/>
    </location>
</feature>
<dbReference type="AlphaFoldDB" id="A0A3E4TY52"/>
<keyword evidence="2" id="KW-0472">Membrane</keyword>
<feature type="compositionally biased region" description="Basic residues" evidence="1">
    <location>
        <begin position="741"/>
        <end position="751"/>
    </location>
</feature>
<organism evidence="4 5">
    <name type="scientific">Hungatella hathewayi</name>
    <dbReference type="NCBI Taxonomy" id="154046"/>
    <lineage>
        <taxon>Bacteria</taxon>
        <taxon>Bacillati</taxon>
        <taxon>Bacillota</taxon>
        <taxon>Clostridia</taxon>
        <taxon>Lachnospirales</taxon>
        <taxon>Lachnospiraceae</taxon>
        <taxon>Hungatella</taxon>
    </lineage>
</organism>
<protein>
    <submittedName>
        <fullName evidence="4">Uncharacterized protein</fullName>
    </submittedName>
</protein>